<gene>
    <name evidence="2" type="ORF">GCM10009554_34520</name>
</gene>
<dbReference type="CDD" id="cd04301">
    <property type="entry name" value="NAT_SF"/>
    <property type="match status" value="1"/>
</dbReference>
<evidence type="ECO:0000313" key="3">
    <source>
        <dbReference type="Proteomes" id="UP001500542"/>
    </source>
</evidence>
<dbReference type="Pfam" id="PF00583">
    <property type="entry name" value="Acetyltransf_1"/>
    <property type="match status" value="1"/>
</dbReference>
<dbReference type="EMBL" id="BAAAHK010000007">
    <property type="protein sequence ID" value="GAA0942224.1"/>
    <property type="molecule type" value="Genomic_DNA"/>
</dbReference>
<dbReference type="PROSITE" id="PS51186">
    <property type="entry name" value="GNAT"/>
    <property type="match status" value="1"/>
</dbReference>
<name>A0ABP4B006_9ACTN</name>
<dbReference type="InterPro" id="IPR016181">
    <property type="entry name" value="Acyl_CoA_acyltransferase"/>
</dbReference>
<feature type="domain" description="N-acetyltransferase" evidence="1">
    <location>
        <begin position="83"/>
        <end position="210"/>
    </location>
</feature>
<proteinExistence type="predicted"/>
<reference evidence="3" key="1">
    <citation type="journal article" date="2019" name="Int. J. Syst. Evol. Microbiol.">
        <title>The Global Catalogue of Microorganisms (GCM) 10K type strain sequencing project: providing services to taxonomists for standard genome sequencing and annotation.</title>
        <authorList>
            <consortium name="The Broad Institute Genomics Platform"/>
            <consortium name="The Broad Institute Genome Sequencing Center for Infectious Disease"/>
            <person name="Wu L."/>
            <person name="Ma J."/>
        </authorList>
    </citation>
    <scope>NUCLEOTIDE SEQUENCE [LARGE SCALE GENOMIC DNA]</scope>
    <source>
        <strain evidence="3">JCM 10977</strain>
    </source>
</reference>
<evidence type="ECO:0000313" key="2">
    <source>
        <dbReference type="EMBL" id="GAA0942224.1"/>
    </source>
</evidence>
<dbReference type="InterPro" id="IPR000182">
    <property type="entry name" value="GNAT_dom"/>
</dbReference>
<dbReference type="Gene3D" id="3.40.630.30">
    <property type="match status" value="1"/>
</dbReference>
<comment type="caution">
    <text evidence="2">The sequence shown here is derived from an EMBL/GenBank/DDBJ whole genome shotgun (WGS) entry which is preliminary data.</text>
</comment>
<dbReference type="SUPFAM" id="SSF55729">
    <property type="entry name" value="Acyl-CoA N-acyltransferases (Nat)"/>
    <property type="match status" value="1"/>
</dbReference>
<sequence>MDELVRRWARGWVLCRGVGAALERDFALEVRLGLPGRERELFALTDDAEIVNELAVRTAKSSDTWLTVTTGQPAAKAAVLEQAGLRLLDEPCLLMTIELRKHPDTTAPPGYRLETTSDGPLEYVKVKDGQGNVAARGMAAVVGDDAVLHDIQTDPAHRRRGLGSVVMSLLSRRATDRGAATGLLMATTDGGYLYPKLGWSTEATMITAVS</sequence>
<dbReference type="Proteomes" id="UP001500542">
    <property type="component" value="Unassembled WGS sequence"/>
</dbReference>
<protein>
    <recommendedName>
        <fullName evidence="1">N-acetyltransferase domain-containing protein</fullName>
    </recommendedName>
</protein>
<organism evidence="2 3">
    <name type="scientific">Kribbella koreensis</name>
    <dbReference type="NCBI Taxonomy" id="57909"/>
    <lineage>
        <taxon>Bacteria</taxon>
        <taxon>Bacillati</taxon>
        <taxon>Actinomycetota</taxon>
        <taxon>Actinomycetes</taxon>
        <taxon>Propionibacteriales</taxon>
        <taxon>Kribbellaceae</taxon>
        <taxon>Kribbella</taxon>
    </lineage>
</organism>
<keyword evidence="3" id="KW-1185">Reference proteome</keyword>
<dbReference type="RefSeq" id="WP_343970408.1">
    <property type="nucleotide sequence ID" value="NZ_BAAAHK010000007.1"/>
</dbReference>
<accession>A0ABP4B006</accession>
<evidence type="ECO:0000259" key="1">
    <source>
        <dbReference type="PROSITE" id="PS51186"/>
    </source>
</evidence>